<dbReference type="Gene3D" id="3.40.50.720">
    <property type="entry name" value="NAD(P)-binding Rossmann-like Domain"/>
    <property type="match status" value="1"/>
</dbReference>
<dbReference type="Pfam" id="PF03720">
    <property type="entry name" value="UDPG_MGDP_dh_C"/>
    <property type="match status" value="1"/>
</dbReference>
<accession>A0A419SGB2</accession>
<dbReference type="GO" id="GO:0016616">
    <property type="term" value="F:oxidoreductase activity, acting on the CH-OH group of donors, NAD or NADP as acceptor"/>
    <property type="evidence" value="ECO:0007669"/>
    <property type="project" value="InterPro"/>
</dbReference>
<sequence>MKFGILHGERIDLAITIESALHGYSVTRLEPNYQGLSKVAELSYVFICVDEMMESEQLWAIIEQLGPHLSDQIGLILAGSAPVGSGDFVQDWFDQEQQSIAVISWTQILSSKSSIQIILGGDGGHPTLIRLRRALAKRFAPMMVTTRRNTEMIHFAAHAFIATKISFMNEIASLCEVLGAEAQTVGCGIGMDPRIGQSYFEEGFGFDWKETRLELSSLIDQVIANNVDLSLLEAARSAYERQVDWALDQLIKKLKPLAGKTVGVWAGESELFSPLIKKLTGYGVTAQIYSPSYLLAQSEEDVLNRNLFYPNLWAAIDSVDALLILAGHREFREVDLVKLSERLIPSLIIDGRSLFPARMMERHGFEYIPFGRKV</sequence>
<comment type="similarity">
    <text evidence="1">Belongs to the UDP-glucose/GDP-mannose dehydrogenase family.</text>
</comment>
<feature type="domain" description="UDP-glucose/GDP-mannose dehydrogenase C-terminal" evidence="2">
    <location>
        <begin position="274"/>
        <end position="357"/>
    </location>
</feature>
<comment type="caution">
    <text evidence="3">The sequence shown here is derived from an EMBL/GenBank/DDBJ whole genome shotgun (WGS) entry which is preliminary data.</text>
</comment>
<dbReference type="InterPro" id="IPR017476">
    <property type="entry name" value="UDP-Glc/GDP-Man"/>
</dbReference>
<dbReference type="InterPro" id="IPR014027">
    <property type="entry name" value="UDP-Glc/GDP-Man_DH_C"/>
</dbReference>
<name>A0A419SGB2_9BACL</name>
<dbReference type="Pfam" id="PF00984">
    <property type="entry name" value="UDPG_MGDP_dh"/>
    <property type="match status" value="1"/>
</dbReference>
<evidence type="ECO:0000313" key="3">
    <source>
        <dbReference type="EMBL" id="RKD22820.1"/>
    </source>
</evidence>
<dbReference type="PANTHER" id="PTHR43750">
    <property type="entry name" value="UDP-GLUCOSE 6-DEHYDROGENASE TUAD"/>
    <property type="match status" value="1"/>
</dbReference>
<dbReference type="OrthoDB" id="2677958at2"/>
<dbReference type="Proteomes" id="UP000284219">
    <property type="component" value="Unassembled WGS sequence"/>
</dbReference>
<evidence type="ECO:0000256" key="1">
    <source>
        <dbReference type="PIRNR" id="PIRNR000124"/>
    </source>
</evidence>
<proteinExistence type="inferred from homology"/>
<dbReference type="InterPro" id="IPR008927">
    <property type="entry name" value="6-PGluconate_DH-like_C_sf"/>
</dbReference>
<protein>
    <recommendedName>
        <fullName evidence="2">UDP-glucose/GDP-mannose dehydrogenase C-terminal domain-containing protein</fullName>
    </recommendedName>
</protein>
<dbReference type="InterPro" id="IPR014026">
    <property type="entry name" value="UDP-Glc/GDP-Man_DH_dimer"/>
</dbReference>
<dbReference type="AlphaFoldDB" id="A0A419SGB2"/>
<dbReference type="SMART" id="SM00984">
    <property type="entry name" value="UDPG_MGDP_dh_C"/>
    <property type="match status" value="1"/>
</dbReference>
<dbReference type="SUPFAM" id="SSF48179">
    <property type="entry name" value="6-phosphogluconate dehydrogenase C-terminal domain-like"/>
    <property type="match status" value="1"/>
</dbReference>
<dbReference type="SUPFAM" id="SSF52413">
    <property type="entry name" value="UDP-glucose/GDP-mannose dehydrogenase C-terminal domain"/>
    <property type="match status" value="1"/>
</dbReference>
<gene>
    <name evidence="3" type="ORF">BEP19_11280</name>
</gene>
<organism evidence="3 4">
    <name type="scientific">Ammoniphilus oxalaticus</name>
    <dbReference type="NCBI Taxonomy" id="66863"/>
    <lineage>
        <taxon>Bacteria</taxon>
        <taxon>Bacillati</taxon>
        <taxon>Bacillota</taxon>
        <taxon>Bacilli</taxon>
        <taxon>Bacillales</taxon>
        <taxon>Paenibacillaceae</taxon>
        <taxon>Aneurinibacillus group</taxon>
        <taxon>Ammoniphilus</taxon>
    </lineage>
</organism>
<dbReference type="EMBL" id="MCHY01000009">
    <property type="protein sequence ID" value="RKD22820.1"/>
    <property type="molecule type" value="Genomic_DNA"/>
</dbReference>
<evidence type="ECO:0000313" key="4">
    <source>
        <dbReference type="Proteomes" id="UP000284219"/>
    </source>
</evidence>
<reference evidence="3 4" key="1">
    <citation type="submission" date="2016-08" db="EMBL/GenBank/DDBJ databases">
        <title>Novel Firmicute Genomes.</title>
        <authorList>
            <person name="Poppleton D.I."/>
            <person name="Gribaldo S."/>
        </authorList>
    </citation>
    <scope>NUCLEOTIDE SEQUENCE [LARGE SCALE GENOMIC DNA]</scope>
    <source>
        <strain evidence="3 4">RAOx-1</strain>
    </source>
</reference>
<dbReference type="PIRSF" id="PIRSF000124">
    <property type="entry name" value="UDPglc_GDPman_dh"/>
    <property type="match status" value="1"/>
</dbReference>
<keyword evidence="4" id="KW-1185">Reference proteome</keyword>
<dbReference type="Gene3D" id="1.20.5.100">
    <property type="entry name" value="Cytochrome c1, transmembrane anchor, C-terminal"/>
    <property type="match status" value="1"/>
</dbReference>
<dbReference type="InterPro" id="IPR036220">
    <property type="entry name" value="UDP-Glc/GDP-Man_DH_C_sf"/>
</dbReference>
<evidence type="ECO:0000259" key="2">
    <source>
        <dbReference type="SMART" id="SM00984"/>
    </source>
</evidence>
<dbReference type="PANTHER" id="PTHR43750:SF3">
    <property type="entry name" value="UDP-GLUCOSE 6-DEHYDROGENASE TUAD"/>
    <property type="match status" value="1"/>
</dbReference>
<dbReference type="RefSeq" id="WP_120190307.1">
    <property type="nucleotide sequence ID" value="NZ_MCHY01000009.1"/>
</dbReference>
<dbReference type="GO" id="GO:0051287">
    <property type="term" value="F:NAD binding"/>
    <property type="evidence" value="ECO:0007669"/>
    <property type="project" value="InterPro"/>
</dbReference>